<dbReference type="AlphaFoldDB" id="A0A267A0R4"/>
<evidence type="ECO:0000313" key="1">
    <source>
        <dbReference type="EMBL" id="PAA05384.1"/>
    </source>
</evidence>
<dbReference type="EMBL" id="NQKQ01000034">
    <property type="protein sequence ID" value="PAA05384.1"/>
    <property type="molecule type" value="Genomic_DNA"/>
</dbReference>
<gene>
    <name evidence="1" type="ORF">CJU81_21730</name>
</gene>
<dbReference type="RefSeq" id="WP_095038205.1">
    <property type="nucleotide sequence ID" value="NZ_NQKQ01000034.1"/>
</dbReference>
<protein>
    <submittedName>
        <fullName evidence="1">Uncharacterized protein</fullName>
    </submittedName>
</protein>
<reference evidence="1 2" key="1">
    <citation type="submission" date="2017-08" db="EMBL/GenBank/DDBJ databases">
        <title>Genomic and metabolic characterisation of spoilage-associated Pseudomonas species.</title>
        <authorList>
            <person name="Stanborough T."/>
            <person name="Fegan N."/>
            <person name="Powell S.M."/>
            <person name="Singh T."/>
            <person name="Tamplin M.L."/>
            <person name="Chandry P.S."/>
        </authorList>
    </citation>
    <scope>NUCLEOTIDE SEQUENCE [LARGE SCALE GENOMIC DNA]</scope>
    <source>
        <strain evidence="1 2">F1801</strain>
    </source>
</reference>
<proteinExistence type="predicted"/>
<dbReference type="OrthoDB" id="9872367at2"/>
<dbReference type="Proteomes" id="UP000215861">
    <property type="component" value="Unassembled WGS sequence"/>
</dbReference>
<comment type="caution">
    <text evidence="1">The sequence shown here is derived from an EMBL/GenBank/DDBJ whole genome shotgun (WGS) entry which is preliminary data.</text>
</comment>
<sequence length="92" mass="10475">MRELQRVMTLIYSFSQAVLNREASRLLGVANQMREQATLLENCGYNDLANSILLEFDKLMLVIEQIYEAMDQEVMDQLGNNASPGGGYERLE</sequence>
<evidence type="ECO:0000313" key="2">
    <source>
        <dbReference type="Proteomes" id="UP000215861"/>
    </source>
</evidence>
<organism evidence="1 2">
    <name type="scientific">Pseudomonas fragi</name>
    <dbReference type="NCBI Taxonomy" id="296"/>
    <lineage>
        <taxon>Bacteria</taxon>
        <taxon>Pseudomonadati</taxon>
        <taxon>Pseudomonadota</taxon>
        <taxon>Gammaproteobacteria</taxon>
        <taxon>Pseudomonadales</taxon>
        <taxon>Pseudomonadaceae</taxon>
        <taxon>Pseudomonas</taxon>
    </lineage>
</organism>
<name>A0A267A0R4_PSEFR</name>
<accession>A0A267A0R4</accession>